<feature type="chain" id="PRO_5044241860" evidence="2">
    <location>
        <begin position="19"/>
        <end position="274"/>
    </location>
</feature>
<feature type="compositionally biased region" description="Gly residues" evidence="1">
    <location>
        <begin position="258"/>
        <end position="267"/>
    </location>
</feature>
<dbReference type="HOGENOM" id="CLU_1017186_0_0_1"/>
<reference evidence="4" key="1">
    <citation type="journal article" date="2013" name="Nature">
        <title>Pan genome of the phytoplankton Emiliania underpins its global distribution.</title>
        <authorList>
            <person name="Read B.A."/>
            <person name="Kegel J."/>
            <person name="Klute M.J."/>
            <person name="Kuo A."/>
            <person name="Lefebvre S.C."/>
            <person name="Maumus F."/>
            <person name="Mayer C."/>
            <person name="Miller J."/>
            <person name="Monier A."/>
            <person name="Salamov A."/>
            <person name="Young J."/>
            <person name="Aguilar M."/>
            <person name="Claverie J.M."/>
            <person name="Frickenhaus S."/>
            <person name="Gonzalez K."/>
            <person name="Herman E.K."/>
            <person name="Lin Y.C."/>
            <person name="Napier J."/>
            <person name="Ogata H."/>
            <person name="Sarno A.F."/>
            <person name="Shmutz J."/>
            <person name="Schroeder D."/>
            <person name="de Vargas C."/>
            <person name="Verret F."/>
            <person name="von Dassow P."/>
            <person name="Valentin K."/>
            <person name="Van de Peer Y."/>
            <person name="Wheeler G."/>
            <person name="Dacks J.B."/>
            <person name="Delwiche C.F."/>
            <person name="Dyhrman S.T."/>
            <person name="Glockner G."/>
            <person name="John U."/>
            <person name="Richards T."/>
            <person name="Worden A.Z."/>
            <person name="Zhang X."/>
            <person name="Grigoriev I.V."/>
            <person name="Allen A.E."/>
            <person name="Bidle K."/>
            <person name="Borodovsky M."/>
            <person name="Bowler C."/>
            <person name="Brownlee C."/>
            <person name="Cock J.M."/>
            <person name="Elias M."/>
            <person name="Gladyshev V.N."/>
            <person name="Groth M."/>
            <person name="Guda C."/>
            <person name="Hadaegh A."/>
            <person name="Iglesias-Rodriguez M.D."/>
            <person name="Jenkins J."/>
            <person name="Jones B.M."/>
            <person name="Lawson T."/>
            <person name="Leese F."/>
            <person name="Lindquist E."/>
            <person name="Lobanov A."/>
            <person name="Lomsadze A."/>
            <person name="Malik S.B."/>
            <person name="Marsh M.E."/>
            <person name="Mackinder L."/>
            <person name="Mock T."/>
            <person name="Mueller-Roeber B."/>
            <person name="Pagarete A."/>
            <person name="Parker M."/>
            <person name="Probert I."/>
            <person name="Quesneville H."/>
            <person name="Raines C."/>
            <person name="Rensing S.A."/>
            <person name="Riano-Pachon D.M."/>
            <person name="Richier S."/>
            <person name="Rokitta S."/>
            <person name="Shiraiwa Y."/>
            <person name="Soanes D.M."/>
            <person name="van der Giezen M."/>
            <person name="Wahlund T.M."/>
            <person name="Williams B."/>
            <person name="Wilson W."/>
            <person name="Wolfe G."/>
            <person name="Wurch L.L."/>
        </authorList>
    </citation>
    <scope>NUCLEOTIDE SEQUENCE</scope>
</reference>
<sequence length="274" mass="29903">MAIFLLAVATSTLPSGSALRLALSPLRPVDQNPSFSSARSTSREVLAQQQQWRQLQQRQCAAIQARVGSLVQAEARTLYCKLESAICDDEGCVADQRDWLASHLAAHAVRLERAHEELREWLATRVSLISWVAAHAWISITPPPLRDVLLPCYKPPSGAGGSSFHLSSLSQLTFYRAIEPLRPHLRRTIWKGALASPGRVSRLVVSALLCAAASGVEGWRGGRWAGLLAARVRMALLPRILDDYAATLEAKLAEPGRRPGGVTGRGGRWPLKRS</sequence>
<dbReference type="KEGG" id="ehx:EMIHUDRAFT_451683"/>
<proteinExistence type="predicted"/>
<dbReference type="GeneID" id="17261763"/>
<evidence type="ECO:0000313" key="4">
    <source>
        <dbReference type="Proteomes" id="UP000013827"/>
    </source>
</evidence>
<reference evidence="3" key="2">
    <citation type="submission" date="2024-10" db="UniProtKB">
        <authorList>
            <consortium name="EnsemblProtists"/>
        </authorList>
    </citation>
    <scope>IDENTIFICATION</scope>
</reference>
<dbReference type="PaxDb" id="2903-EOD15723"/>
<accession>A0A0D3IWT8</accession>
<evidence type="ECO:0000256" key="1">
    <source>
        <dbReference type="SAM" id="MobiDB-lite"/>
    </source>
</evidence>
<name>A0A0D3IWT8_EMIH1</name>
<keyword evidence="4" id="KW-1185">Reference proteome</keyword>
<evidence type="ECO:0000256" key="2">
    <source>
        <dbReference type="SAM" id="SignalP"/>
    </source>
</evidence>
<dbReference type="AlphaFoldDB" id="A0A0D3IWT8"/>
<protein>
    <submittedName>
        <fullName evidence="3">Uncharacterized protein</fullName>
    </submittedName>
</protein>
<organism evidence="3 4">
    <name type="scientific">Emiliania huxleyi (strain CCMP1516)</name>
    <dbReference type="NCBI Taxonomy" id="280463"/>
    <lineage>
        <taxon>Eukaryota</taxon>
        <taxon>Haptista</taxon>
        <taxon>Haptophyta</taxon>
        <taxon>Prymnesiophyceae</taxon>
        <taxon>Isochrysidales</taxon>
        <taxon>Noelaerhabdaceae</taxon>
        <taxon>Emiliania</taxon>
    </lineage>
</organism>
<keyword evidence="2" id="KW-0732">Signal</keyword>
<feature type="signal peptide" evidence="2">
    <location>
        <begin position="1"/>
        <end position="18"/>
    </location>
</feature>
<dbReference type="RefSeq" id="XP_005768152.1">
    <property type="nucleotide sequence ID" value="XM_005768095.1"/>
</dbReference>
<dbReference type="Proteomes" id="UP000013827">
    <property type="component" value="Unassembled WGS sequence"/>
</dbReference>
<dbReference type="EnsemblProtists" id="EOD15723">
    <property type="protein sequence ID" value="EOD15723"/>
    <property type="gene ID" value="EMIHUDRAFT_451683"/>
</dbReference>
<evidence type="ECO:0000313" key="3">
    <source>
        <dbReference type="EnsemblProtists" id="EOD15723"/>
    </source>
</evidence>
<feature type="region of interest" description="Disordered" evidence="1">
    <location>
        <begin position="255"/>
        <end position="274"/>
    </location>
</feature>